<dbReference type="EMBL" id="BMJI01000002">
    <property type="protein sequence ID" value="GGC82775.1"/>
    <property type="molecule type" value="Genomic_DNA"/>
</dbReference>
<keyword evidence="2" id="KW-0378">Hydrolase</keyword>
<dbReference type="Gene3D" id="3.40.50.1820">
    <property type="entry name" value="alpha/beta hydrolase"/>
    <property type="match status" value="1"/>
</dbReference>
<dbReference type="Proteomes" id="UP000597761">
    <property type="component" value="Unassembled WGS sequence"/>
</dbReference>
<feature type="domain" description="AB hydrolase-1" evidence="1">
    <location>
        <begin position="31"/>
        <end position="283"/>
    </location>
</feature>
<dbReference type="PANTHER" id="PTHR43689">
    <property type="entry name" value="HYDROLASE"/>
    <property type="match status" value="1"/>
</dbReference>
<dbReference type="RefSeq" id="WP_188666331.1">
    <property type="nucleotide sequence ID" value="NZ_BMJI01000002.1"/>
</dbReference>
<dbReference type="PRINTS" id="PR00412">
    <property type="entry name" value="EPOXHYDRLASE"/>
</dbReference>
<gene>
    <name evidence="2" type="ORF">GCM10011512_06950</name>
</gene>
<dbReference type="Pfam" id="PF12697">
    <property type="entry name" value="Abhydrolase_6"/>
    <property type="match status" value="1"/>
</dbReference>
<dbReference type="InterPro" id="IPR029058">
    <property type="entry name" value="AB_hydrolase_fold"/>
</dbReference>
<keyword evidence="3" id="KW-1185">Reference proteome</keyword>
<accession>A0ABQ1NT99</accession>
<name>A0ABQ1NT99_9MICC</name>
<reference evidence="3" key="1">
    <citation type="journal article" date="2019" name="Int. J. Syst. Evol. Microbiol.">
        <title>The Global Catalogue of Microorganisms (GCM) 10K type strain sequencing project: providing services to taxonomists for standard genome sequencing and annotation.</title>
        <authorList>
            <consortium name="The Broad Institute Genomics Platform"/>
            <consortium name="The Broad Institute Genome Sequencing Center for Infectious Disease"/>
            <person name="Wu L."/>
            <person name="Ma J."/>
        </authorList>
    </citation>
    <scope>NUCLEOTIDE SEQUENCE [LARGE SCALE GENOMIC DNA]</scope>
    <source>
        <strain evidence="3">CGMCC 1.15480</strain>
    </source>
</reference>
<dbReference type="PRINTS" id="PR00111">
    <property type="entry name" value="ABHYDROLASE"/>
</dbReference>
<evidence type="ECO:0000313" key="2">
    <source>
        <dbReference type="EMBL" id="GGC82775.1"/>
    </source>
</evidence>
<dbReference type="PANTHER" id="PTHR43689:SF8">
    <property type="entry name" value="ALPHA_BETA-HYDROLASES SUPERFAMILY PROTEIN"/>
    <property type="match status" value="1"/>
</dbReference>
<comment type="caution">
    <text evidence="2">The sequence shown here is derived from an EMBL/GenBank/DDBJ whole genome shotgun (WGS) entry which is preliminary data.</text>
</comment>
<dbReference type="GO" id="GO:0016787">
    <property type="term" value="F:hydrolase activity"/>
    <property type="evidence" value="ECO:0007669"/>
    <property type="project" value="UniProtKB-KW"/>
</dbReference>
<dbReference type="InterPro" id="IPR000073">
    <property type="entry name" value="AB_hydrolase_1"/>
</dbReference>
<dbReference type="InterPro" id="IPR000639">
    <property type="entry name" value="Epox_hydrolase-like"/>
</dbReference>
<sequence length="303" mass="31711">MDARSATLDLADGRRAPVWWYGDAGAPARTVVLVHGFRGDHHGLAGIAAALASGSSSATPGWRVVVPDLPGFGAAAPFDGRHDVPAYARFVRLVADAVQPGGAPALVGHSFGSIVAAHAVAAGPDAFSSLTLINPIAAPALEGPQALMSRLAQLYYAAGARLPEPIGQALLRNRVIVRLMSEVMATTKDPALRRFIHDQHRRYFSAFADRRVVREAFTASVTGTVTEVAGRLTLPVQLIAGDADDIAPLDTQRRLHTLLPGSELSVIAGVGHLTHYETPELVAGLIGDFLDRHPAATGEGAAS</sequence>
<protein>
    <submittedName>
        <fullName evidence="2">Alpha/beta hydrolase fold protein</fullName>
    </submittedName>
</protein>
<evidence type="ECO:0000313" key="3">
    <source>
        <dbReference type="Proteomes" id="UP000597761"/>
    </source>
</evidence>
<proteinExistence type="predicted"/>
<dbReference type="SUPFAM" id="SSF53474">
    <property type="entry name" value="alpha/beta-Hydrolases"/>
    <property type="match status" value="1"/>
</dbReference>
<evidence type="ECO:0000259" key="1">
    <source>
        <dbReference type="Pfam" id="PF12697"/>
    </source>
</evidence>
<organism evidence="2 3">
    <name type="scientific">Tersicoccus solisilvae</name>
    <dbReference type="NCBI Taxonomy" id="1882339"/>
    <lineage>
        <taxon>Bacteria</taxon>
        <taxon>Bacillati</taxon>
        <taxon>Actinomycetota</taxon>
        <taxon>Actinomycetes</taxon>
        <taxon>Micrococcales</taxon>
        <taxon>Micrococcaceae</taxon>
        <taxon>Tersicoccus</taxon>
    </lineage>
</organism>